<evidence type="ECO:0000313" key="3">
    <source>
        <dbReference type="Proteomes" id="UP000663918"/>
    </source>
</evidence>
<accession>A0A975C546</accession>
<dbReference type="Proteomes" id="UP000663918">
    <property type="component" value="Chromosome"/>
</dbReference>
<dbReference type="RefSeq" id="WP_207932324.1">
    <property type="nucleotide sequence ID" value="NZ_CP062222.1"/>
</dbReference>
<gene>
    <name evidence="2" type="ORF">IFJ75_09485</name>
</gene>
<feature type="transmembrane region" description="Helical" evidence="1">
    <location>
        <begin position="6"/>
        <end position="25"/>
    </location>
</feature>
<name>A0A975C546_9CAUL</name>
<keyword evidence="1" id="KW-1133">Transmembrane helix</keyword>
<keyword evidence="1" id="KW-0472">Membrane</keyword>
<organism evidence="2 3">
    <name type="scientific">Brevundimonas goettingensis</name>
    <dbReference type="NCBI Taxonomy" id="2774190"/>
    <lineage>
        <taxon>Bacteria</taxon>
        <taxon>Pseudomonadati</taxon>
        <taxon>Pseudomonadota</taxon>
        <taxon>Alphaproteobacteria</taxon>
        <taxon>Caulobacterales</taxon>
        <taxon>Caulobacteraceae</taxon>
        <taxon>Brevundimonas</taxon>
    </lineage>
</organism>
<protein>
    <submittedName>
        <fullName evidence="2">Uncharacterized protein</fullName>
    </submittedName>
</protein>
<dbReference type="KEGG" id="bgoe:IFJ75_09485"/>
<keyword evidence="1" id="KW-0812">Transmembrane</keyword>
<feature type="transmembrane region" description="Helical" evidence="1">
    <location>
        <begin position="67"/>
        <end position="85"/>
    </location>
</feature>
<reference evidence="2" key="1">
    <citation type="submission" date="2020-09" db="EMBL/GenBank/DDBJ databases">
        <title>Brevundimonas sp. LVF2 isolated from a puddle in Goettingen, Germany.</title>
        <authorList>
            <person name="Friedrich I."/>
            <person name="Klassen A."/>
            <person name="Hannes N."/>
            <person name="Schneider D."/>
            <person name="Hertel R."/>
            <person name="Daniel R."/>
        </authorList>
    </citation>
    <scope>NUCLEOTIDE SEQUENCE</scope>
    <source>
        <strain evidence="2">LVF2</strain>
    </source>
</reference>
<proteinExistence type="predicted"/>
<sequence length="95" mass="10521">MTPANIAMMIVIPAVLLGALAFVLSSGRMSRPLRRRVELFLMAILFPAFLAFWGWQVLEAAQAGHKPLLITLLVVTIAAVAWSGVSTFRKWRRAD</sequence>
<evidence type="ECO:0000313" key="2">
    <source>
        <dbReference type="EMBL" id="QTC93047.1"/>
    </source>
</evidence>
<feature type="transmembrane region" description="Helical" evidence="1">
    <location>
        <begin position="37"/>
        <end position="55"/>
    </location>
</feature>
<keyword evidence="3" id="KW-1185">Reference proteome</keyword>
<dbReference type="AlphaFoldDB" id="A0A975C546"/>
<dbReference type="EMBL" id="CP062222">
    <property type="protein sequence ID" value="QTC93047.1"/>
    <property type="molecule type" value="Genomic_DNA"/>
</dbReference>
<evidence type="ECO:0000256" key="1">
    <source>
        <dbReference type="SAM" id="Phobius"/>
    </source>
</evidence>